<evidence type="ECO:0000256" key="7">
    <source>
        <dbReference type="ARBA" id="ARBA00022840"/>
    </source>
</evidence>
<dbReference type="Proteomes" id="UP000005835">
    <property type="component" value="Unassembled WGS sequence"/>
</dbReference>
<dbReference type="SUPFAM" id="SSF53850">
    <property type="entry name" value="Periplasmic binding protein-like II"/>
    <property type="match status" value="1"/>
</dbReference>
<dbReference type="GO" id="GO:0000156">
    <property type="term" value="F:phosphorelay response regulator activity"/>
    <property type="evidence" value="ECO:0007669"/>
    <property type="project" value="TreeGrafter"/>
</dbReference>
<dbReference type="SUPFAM" id="SSF55874">
    <property type="entry name" value="ATPase domain of HSP90 chaperone/DNA topoisomerase II/histidine kinase"/>
    <property type="match status" value="1"/>
</dbReference>
<organism evidence="12 13">
    <name type="scientific">Sutterella wadsworthensis 2_1_59BFAA</name>
    <dbReference type="NCBI Taxonomy" id="742823"/>
    <lineage>
        <taxon>Bacteria</taxon>
        <taxon>Pseudomonadati</taxon>
        <taxon>Pseudomonadota</taxon>
        <taxon>Betaproteobacteria</taxon>
        <taxon>Burkholderiales</taxon>
        <taxon>Sutterellaceae</taxon>
        <taxon>Sutterella</taxon>
    </lineage>
</organism>
<comment type="catalytic activity">
    <reaction evidence="1">
        <text>ATP + protein L-histidine = ADP + protein N-phospho-L-histidine.</text>
        <dbReference type="EC" id="2.7.13.3"/>
    </reaction>
</comment>
<dbReference type="InterPro" id="IPR003594">
    <property type="entry name" value="HATPase_dom"/>
</dbReference>
<evidence type="ECO:0000256" key="9">
    <source>
        <dbReference type="SAM" id="Coils"/>
    </source>
</evidence>
<evidence type="ECO:0000256" key="10">
    <source>
        <dbReference type="SAM" id="MobiDB-lite"/>
    </source>
</evidence>
<dbReference type="PANTHER" id="PTHR42878">
    <property type="entry name" value="TWO-COMPONENT HISTIDINE KINASE"/>
    <property type="match status" value="1"/>
</dbReference>
<feature type="compositionally biased region" description="Basic and acidic residues" evidence="10">
    <location>
        <begin position="656"/>
        <end position="666"/>
    </location>
</feature>
<evidence type="ECO:0000313" key="12">
    <source>
        <dbReference type="EMBL" id="EKB30538.1"/>
    </source>
</evidence>
<dbReference type="SMART" id="SM00387">
    <property type="entry name" value="HATPase_c"/>
    <property type="match status" value="1"/>
</dbReference>
<dbReference type="InterPro" id="IPR005467">
    <property type="entry name" value="His_kinase_dom"/>
</dbReference>
<dbReference type="HOGENOM" id="CLU_011260_2_0_4"/>
<dbReference type="eggNOG" id="COG4191">
    <property type="taxonomic scope" value="Bacteria"/>
</dbReference>
<evidence type="ECO:0000256" key="2">
    <source>
        <dbReference type="ARBA" id="ARBA00012438"/>
    </source>
</evidence>
<evidence type="ECO:0000313" key="13">
    <source>
        <dbReference type="Proteomes" id="UP000005835"/>
    </source>
</evidence>
<dbReference type="InterPro" id="IPR036097">
    <property type="entry name" value="HisK_dim/P_sf"/>
</dbReference>
<dbReference type="InterPro" id="IPR036890">
    <property type="entry name" value="HATPase_C_sf"/>
</dbReference>
<gene>
    <name evidence="12" type="ORF">HMPREF9465_01836</name>
</gene>
<dbReference type="Gene3D" id="3.30.565.10">
    <property type="entry name" value="Histidine kinase-like ATPase, C-terminal domain"/>
    <property type="match status" value="1"/>
</dbReference>
<evidence type="ECO:0000256" key="4">
    <source>
        <dbReference type="ARBA" id="ARBA00022679"/>
    </source>
</evidence>
<dbReference type="InterPro" id="IPR004358">
    <property type="entry name" value="Sig_transdc_His_kin-like_C"/>
</dbReference>
<dbReference type="PROSITE" id="PS50109">
    <property type="entry name" value="HIS_KIN"/>
    <property type="match status" value="1"/>
</dbReference>
<dbReference type="Pfam" id="PF02518">
    <property type="entry name" value="HATPase_c"/>
    <property type="match status" value="1"/>
</dbReference>
<dbReference type="GO" id="GO:0007234">
    <property type="term" value="P:osmosensory signaling via phosphorelay pathway"/>
    <property type="evidence" value="ECO:0007669"/>
    <property type="project" value="TreeGrafter"/>
</dbReference>
<dbReference type="GO" id="GO:0000155">
    <property type="term" value="F:phosphorelay sensor kinase activity"/>
    <property type="evidence" value="ECO:0007669"/>
    <property type="project" value="InterPro"/>
</dbReference>
<proteinExistence type="predicted"/>
<name>K1JV29_9BURK</name>
<dbReference type="PATRIC" id="fig|742823.3.peg.1834"/>
<dbReference type="PANTHER" id="PTHR42878:SF7">
    <property type="entry name" value="SENSOR HISTIDINE KINASE GLRK"/>
    <property type="match status" value="1"/>
</dbReference>
<keyword evidence="8" id="KW-0902">Two-component regulatory system</keyword>
<keyword evidence="3" id="KW-0597">Phosphoprotein</keyword>
<reference evidence="12 13" key="1">
    <citation type="submission" date="2012-05" db="EMBL/GenBank/DDBJ databases">
        <title>The Genome Sequence of Sutterella wadsworthensis 2_1_59BFAA.</title>
        <authorList>
            <consortium name="The Broad Institute Genome Sequencing Platform"/>
            <person name="Earl A."/>
            <person name="Ward D."/>
            <person name="Feldgarden M."/>
            <person name="Gevers D."/>
            <person name="Daigneault M."/>
            <person name="Strauss J."/>
            <person name="Allen-Vercoe E."/>
            <person name="Walker B."/>
            <person name="Young S.K."/>
            <person name="Zeng Q."/>
            <person name="Gargeya S."/>
            <person name="Fitzgerald M."/>
            <person name="Haas B."/>
            <person name="Abouelleil A."/>
            <person name="Alvarado L."/>
            <person name="Arachchi H.M."/>
            <person name="Berlin A.M."/>
            <person name="Chapman S.B."/>
            <person name="Goldberg J."/>
            <person name="Griggs A."/>
            <person name="Gujja S."/>
            <person name="Hansen M."/>
            <person name="Howarth C."/>
            <person name="Imamovic A."/>
            <person name="Larimer J."/>
            <person name="McCowen C."/>
            <person name="Montmayeur A."/>
            <person name="Murphy C."/>
            <person name="Neiman D."/>
            <person name="Pearson M."/>
            <person name="Priest M."/>
            <person name="Roberts A."/>
            <person name="Saif S."/>
            <person name="Shea T."/>
            <person name="Sisk P."/>
            <person name="Sykes S."/>
            <person name="Wortman J."/>
            <person name="Nusbaum C."/>
            <person name="Birren B."/>
        </authorList>
    </citation>
    <scope>NUCLEOTIDE SEQUENCE [LARGE SCALE GENOMIC DNA]</scope>
    <source>
        <strain evidence="12 13">2_1_59BFAA</strain>
    </source>
</reference>
<sequence>MSAKSHKSFGLHLFRYCQAIFAKAGIGALSALLLVSSNLLPCVASAQTDGGYPVDATLMRVPAHRFATPAVNVKRPVRVAIVKYVRPAPNEEIVPASVAALRQYFGEDRVRVTHLSLTELADAIRRGEVDVFLSSAGFYRRLADEGVKSLVSAVSLSYPDPNHGDGTAIVTAADRTDIETLKDVKGGVLATSTPTAFTGLLVPYGEMMKQGFKVDGFFSETLYLGDDDAMETAPGHLLDGTADVAFLRLCFLEEWLERHPEHAGKFKVINRKDGPGEVCARSTALYPTWTVATTKVTDPRVSRSVTQALLALKPTGSNGIYWGVATDYSSVDKLFRDTGTGPYAYLNTWSLKRFIAEYWHWLMLATVLVAGLILHSVRVTQLVHKRTAALRRSLAELQVLKEEAQGAAQRIERLERAGVVAQLSVIFAHEMRQPLGAISLYSLGLRRMLGNGSTDTARMTDVIDRLDRQTERANEIVARVRSYAKAEQPTRVLVSLREQVDRAAADLKTTGRYRTALRVVVTDEPVVTADPLEMELVALNLMKNALEASDAAGGAGEVVVTLSEEDERAIITVADDGGGTRETVERLNRGLGSTKAEGLGLGLSIVRGILEAYGGRLAFSTRRQGGLVARATVPVREVSAEPSPLDDDSLATGDNAVRDNRDEKAS</sequence>
<dbReference type="EMBL" id="ADMG01000039">
    <property type="protein sequence ID" value="EKB30538.1"/>
    <property type="molecule type" value="Genomic_DNA"/>
</dbReference>
<dbReference type="STRING" id="742823.HMPREF9465_01836"/>
<dbReference type="OrthoDB" id="8559580at2"/>
<protein>
    <recommendedName>
        <fullName evidence="2">histidine kinase</fullName>
        <ecNumber evidence="2">2.7.13.3</ecNumber>
    </recommendedName>
</protein>
<keyword evidence="9" id="KW-0175">Coiled coil</keyword>
<accession>K1JV29</accession>
<dbReference type="SUPFAM" id="SSF47384">
    <property type="entry name" value="Homodimeric domain of signal transducing histidine kinase"/>
    <property type="match status" value="1"/>
</dbReference>
<keyword evidence="5" id="KW-0547">Nucleotide-binding</keyword>
<evidence type="ECO:0000256" key="8">
    <source>
        <dbReference type="ARBA" id="ARBA00023012"/>
    </source>
</evidence>
<evidence type="ECO:0000256" key="3">
    <source>
        <dbReference type="ARBA" id="ARBA00022553"/>
    </source>
</evidence>
<keyword evidence="6" id="KW-0418">Kinase</keyword>
<dbReference type="SMART" id="SM00388">
    <property type="entry name" value="HisKA"/>
    <property type="match status" value="1"/>
</dbReference>
<comment type="caution">
    <text evidence="12">The sequence shown here is derived from an EMBL/GenBank/DDBJ whole genome shotgun (WGS) entry which is preliminary data.</text>
</comment>
<dbReference type="InterPro" id="IPR050351">
    <property type="entry name" value="BphY/WalK/GraS-like"/>
</dbReference>
<dbReference type="eggNOG" id="COG0715">
    <property type="taxonomic scope" value="Bacteria"/>
</dbReference>
<evidence type="ECO:0000259" key="11">
    <source>
        <dbReference type="PROSITE" id="PS50109"/>
    </source>
</evidence>
<evidence type="ECO:0000256" key="5">
    <source>
        <dbReference type="ARBA" id="ARBA00022741"/>
    </source>
</evidence>
<dbReference type="GO" id="GO:0005524">
    <property type="term" value="F:ATP binding"/>
    <property type="evidence" value="ECO:0007669"/>
    <property type="project" value="UniProtKB-KW"/>
</dbReference>
<dbReference type="CDD" id="cd00082">
    <property type="entry name" value="HisKA"/>
    <property type="match status" value="1"/>
</dbReference>
<feature type="coiled-coil region" evidence="9">
    <location>
        <begin position="390"/>
        <end position="417"/>
    </location>
</feature>
<dbReference type="EC" id="2.7.13.3" evidence="2"/>
<keyword evidence="13" id="KW-1185">Reference proteome</keyword>
<dbReference type="Pfam" id="PF12974">
    <property type="entry name" value="Phosphonate-bd"/>
    <property type="match status" value="1"/>
</dbReference>
<dbReference type="Gene3D" id="3.40.190.10">
    <property type="entry name" value="Periplasmic binding protein-like II"/>
    <property type="match status" value="1"/>
</dbReference>
<feature type="domain" description="Histidine kinase" evidence="11">
    <location>
        <begin position="426"/>
        <end position="637"/>
    </location>
</feature>
<dbReference type="Pfam" id="PF00512">
    <property type="entry name" value="HisKA"/>
    <property type="match status" value="1"/>
</dbReference>
<dbReference type="GO" id="GO:0030295">
    <property type="term" value="F:protein kinase activator activity"/>
    <property type="evidence" value="ECO:0007669"/>
    <property type="project" value="TreeGrafter"/>
</dbReference>
<dbReference type="InterPro" id="IPR003661">
    <property type="entry name" value="HisK_dim/P_dom"/>
</dbReference>
<evidence type="ECO:0000256" key="1">
    <source>
        <dbReference type="ARBA" id="ARBA00000085"/>
    </source>
</evidence>
<dbReference type="PRINTS" id="PR00344">
    <property type="entry name" value="BCTRLSENSOR"/>
</dbReference>
<keyword evidence="4" id="KW-0808">Transferase</keyword>
<feature type="region of interest" description="Disordered" evidence="10">
    <location>
        <begin position="637"/>
        <end position="666"/>
    </location>
</feature>
<evidence type="ECO:0000256" key="6">
    <source>
        <dbReference type="ARBA" id="ARBA00022777"/>
    </source>
</evidence>
<dbReference type="AlphaFoldDB" id="K1JV29"/>
<keyword evidence="7" id="KW-0067">ATP-binding</keyword>
<dbReference type="Gene3D" id="1.10.287.130">
    <property type="match status" value="1"/>
</dbReference>